<dbReference type="PANTHER" id="PTHR42953:SF1">
    <property type="entry name" value="METAL-BINDING PROTEIN HI_0362-RELATED"/>
    <property type="match status" value="1"/>
</dbReference>
<evidence type="ECO:0000256" key="5">
    <source>
        <dbReference type="SAM" id="Phobius"/>
    </source>
</evidence>
<comment type="caution">
    <text evidence="6">The sequence shown here is derived from an EMBL/GenBank/DDBJ whole genome shotgun (WGS) entry which is preliminary data.</text>
</comment>
<keyword evidence="3" id="KW-0479">Metal-binding</keyword>
<evidence type="ECO:0000256" key="3">
    <source>
        <dbReference type="ARBA" id="ARBA00022723"/>
    </source>
</evidence>
<keyword evidence="5" id="KW-0472">Membrane</keyword>
<keyword evidence="5" id="KW-1133">Transmembrane helix</keyword>
<protein>
    <submittedName>
        <fullName evidence="6">Zinc ABC transporter solute-binding protein</fullName>
    </submittedName>
</protein>
<sequence length="297" mass="32795">MKRTKILVGIMSVFLLVILSIALWPKHSDQKKEDGQLTIVASTNVYAELASTVAGDHANVSAIISKQSVSPEDFEPTNQVAKEVSKADIAFGNGLGYDAWLNKLTRSSKKTQLILVSQLLKKSDKDNPHLWNDPENMVQAAQQLADQLSKKDPDHKADYQKNAAAYKEKLTPVTEKVAALKSQLNGRVAFETESVYEYMLHDLGLTITGDAFAEAVGEESDPAPSVMKKIQEQMKNHEIDLVVQNTQTSGGDVAKLIKLAKQENLPIVKVTETSPDKTSYVDWKLSELNQIEKYIAS</sequence>
<dbReference type="InterPro" id="IPR006127">
    <property type="entry name" value="ZnuA-like"/>
</dbReference>
<dbReference type="InterPro" id="IPR050492">
    <property type="entry name" value="Bact_metal-bind_prot9"/>
</dbReference>
<dbReference type="PANTHER" id="PTHR42953">
    <property type="entry name" value="HIGH-AFFINITY ZINC UPTAKE SYSTEM PROTEIN ZNUA-RELATED"/>
    <property type="match status" value="1"/>
</dbReference>
<gene>
    <name evidence="6" type="ORF">G6R27_05370</name>
</gene>
<evidence type="ECO:0000313" key="7">
    <source>
        <dbReference type="Proteomes" id="UP001519418"/>
    </source>
</evidence>
<dbReference type="Proteomes" id="UP001519418">
    <property type="component" value="Unassembled WGS sequence"/>
</dbReference>
<keyword evidence="5" id="KW-0812">Transmembrane</keyword>
<dbReference type="RefSeq" id="WP_213820049.1">
    <property type="nucleotide sequence ID" value="NZ_JAAMFI010000003.1"/>
</dbReference>
<reference evidence="6 7" key="1">
    <citation type="submission" date="2020-02" db="EMBL/GenBank/DDBJ databases">
        <title>Fructobacillus sp. isolated from paper mulberry of Taiwan.</title>
        <authorList>
            <person name="Lin S.-T."/>
        </authorList>
    </citation>
    <scope>NUCLEOTIDE SEQUENCE [LARGE SCALE GENOMIC DNA]</scope>
    <source>
        <strain evidence="6 7">M1-10</strain>
    </source>
</reference>
<dbReference type="Gene3D" id="3.40.50.1980">
    <property type="entry name" value="Nitrogenase molybdenum iron protein domain"/>
    <property type="match status" value="2"/>
</dbReference>
<proteinExistence type="predicted"/>
<evidence type="ECO:0000256" key="2">
    <source>
        <dbReference type="ARBA" id="ARBA00022448"/>
    </source>
</evidence>
<keyword evidence="4" id="KW-0732">Signal</keyword>
<evidence type="ECO:0000313" key="6">
    <source>
        <dbReference type="EMBL" id="MBS9335455.1"/>
    </source>
</evidence>
<accession>A0ABS5QQH9</accession>
<keyword evidence="7" id="KW-1185">Reference proteome</keyword>
<dbReference type="EMBL" id="JAAMFI010000003">
    <property type="protein sequence ID" value="MBS9335455.1"/>
    <property type="molecule type" value="Genomic_DNA"/>
</dbReference>
<dbReference type="Pfam" id="PF01297">
    <property type="entry name" value="ZnuA"/>
    <property type="match status" value="1"/>
</dbReference>
<comment type="subcellular location">
    <subcellularLocation>
        <location evidence="1">Cell envelope</location>
    </subcellularLocation>
</comment>
<organism evidence="6 7">
    <name type="scientific">Fructobacillus papyriferae</name>
    <dbReference type="NCBI Taxonomy" id="2713171"/>
    <lineage>
        <taxon>Bacteria</taxon>
        <taxon>Bacillati</taxon>
        <taxon>Bacillota</taxon>
        <taxon>Bacilli</taxon>
        <taxon>Lactobacillales</taxon>
        <taxon>Lactobacillaceae</taxon>
        <taxon>Fructobacillus</taxon>
    </lineage>
</organism>
<name>A0ABS5QQH9_9LACO</name>
<dbReference type="SUPFAM" id="SSF53807">
    <property type="entry name" value="Helical backbone' metal receptor"/>
    <property type="match status" value="1"/>
</dbReference>
<evidence type="ECO:0000256" key="1">
    <source>
        <dbReference type="ARBA" id="ARBA00004196"/>
    </source>
</evidence>
<evidence type="ECO:0000256" key="4">
    <source>
        <dbReference type="ARBA" id="ARBA00022729"/>
    </source>
</evidence>
<feature type="transmembrane region" description="Helical" evidence="5">
    <location>
        <begin position="6"/>
        <end position="24"/>
    </location>
</feature>
<keyword evidence="2" id="KW-0813">Transport</keyword>